<evidence type="ECO:0000313" key="5">
    <source>
        <dbReference type="EMBL" id="MCS6523647.1"/>
    </source>
</evidence>
<protein>
    <submittedName>
        <fullName evidence="5">LacI family DNA-binding transcriptional regulator</fullName>
    </submittedName>
</protein>
<gene>
    <name evidence="5" type="ORF">NYQ28_13820</name>
</gene>
<dbReference type="SMART" id="SM00354">
    <property type="entry name" value="HTH_LACI"/>
    <property type="match status" value="1"/>
</dbReference>
<name>A0ABT2HK37_9MICO</name>
<keyword evidence="2 5" id="KW-0238">DNA-binding</keyword>
<dbReference type="SUPFAM" id="SSF47413">
    <property type="entry name" value="lambda repressor-like DNA-binding domains"/>
    <property type="match status" value="1"/>
</dbReference>
<dbReference type="Pfam" id="PF00356">
    <property type="entry name" value="LacI"/>
    <property type="match status" value="1"/>
</dbReference>
<dbReference type="GeneID" id="95322662"/>
<comment type="caution">
    <text evidence="5">The sequence shown here is derived from an EMBL/GenBank/DDBJ whole genome shotgun (WGS) entry which is preliminary data.</text>
</comment>
<dbReference type="InterPro" id="IPR000843">
    <property type="entry name" value="HTH_LacI"/>
</dbReference>
<organism evidence="5 6">
    <name type="scientific">Curtobacterium citreum</name>
    <dbReference type="NCBI Taxonomy" id="2036"/>
    <lineage>
        <taxon>Bacteria</taxon>
        <taxon>Bacillati</taxon>
        <taxon>Actinomycetota</taxon>
        <taxon>Actinomycetes</taxon>
        <taxon>Micrococcales</taxon>
        <taxon>Microbacteriaceae</taxon>
        <taxon>Curtobacterium</taxon>
    </lineage>
</organism>
<dbReference type="CDD" id="cd01392">
    <property type="entry name" value="HTH_LacI"/>
    <property type="match status" value="1"/>
</dbReference>
<evidence type="ECO:0000256" key="2">
    <source>
        <dbReference type="ARBA" id="ARBA00023125"/>
    </source>
</evidence>
<reference evidence="5 6" key="1">
    <citation type="submission" date="2022-08" db="EMBL/GenBank/DDBJ databases">
        <title>Taxonomy of Curtobacterium flaccumfaciens.</title>
        <authorList>
            <person name="Osdaghi E."/>
            <person name="Taghavi S.M."/>
            <person name="Hamidizade M."/>
            <person name="Abachi H."/>
            <person name="Fazliarab A."/>
            <person name="Baeyen S."/>
            <person name="Portier P."/>
            <person name="Van Vaerenbergh J."/>
            <person name="Jacques M.-A."/>
        </authorList>
    </citation>
    <scope>NUCLEOTIDE SEQUENCE [LARGE SCALE GENOMIC DNA]</scope>
    <source>
        <strain evidence="5 6">LMG8786T</strain>
    </source>
</reference>
<dbReference type="Gene3D" id="1.10.260.40">
    <property type="entry name" value="lambda repressor-like DNA-binding domains"/>
    <property type="match status" value="1"/>
</dbReference>
<evidence type="ECO:0000256" key="3">
    <source>
        <dbReference type="ARBA" id="ARBA00023163"/>
    </source>
</evidence>
<keyword evidence="6" id="KW-1185">Reference proteome</keyword>
<keyword evidence="3" id="KW-0804">Transcription</keyword>
<dbReference type="GO" id="GO:0003677">
    <property type="term" value="F:DNA binding"/>
    <property type="evidence" value="ECO:0007669"/>
    <property type="project" value="UniProtKB-KW"/>
</dbReference>
<accession>A0ABT2HK37</accession>
<dbReference type="PANTHER" id="PTHR30146:SF138">
    <property type="entry name" value="TRANSCRIPTIONAL REGULATORY PROTEIN"/>
    <property type="match status" value="1"/>
</dbReference>
<dbReference type="InterPro" id="IPR010982">
    <property type="entry name" value="Lambda_DNA-bd_dom_sf"/>
</dbReference>
<dbReference type="PRINTS" id="PR00036">
    <property type="entry name" value="HTHLACI"/>
</dbReference>
<feature type="domain" description="HTH lacI-type" evidence="4">
    <location>
        <begin position="7"/>
        <end position="61"/>
    </location>
</feature>
<dbReference type="RefSeq" id="WP_114850657.1">
    <property type="nucleotide sequence ID" value="NZ_BMNV01000009.1"/>
</dbReference>
<dbReference type="PANTHER" id="PTHR30146">
    <property type="entry name" value="LACI-RELATED TRANSCRIPTIONAL REPRESSOR"/>
    <property type="match status" value="1"/>
</dbReference>
<dbReference type="Proteomes" id="UP001652264">
    <property type="component" value="Unassembled WGS sequence"/>
</dbReference>
<dbReference type="EMBL" id="JANVAD010000007">
    <property type="protein sequence ID" value="MCS6523647.1"/>
    <property type="molecule type" value="Genomic_DNA"/>
</dbReference>
<dbReference type="PROSITE" id="PS50932">
    <property type="entry name" value="HTH_LACI_2"/>
    <property type="match status" value="1"/>
</dbReference>
<proteinExistence type="predicted"/>
<evidence type="ECO:0000256" key="1">
    <source>
        <dbReference type="ARBA" id="ARBA00023015"/>
    </source>
</evidence>
<evidence type="ECO:0000313" key="6">
    <source>
        <dbReference type="Proteomes" id="UP001652264"/>
    </source>
</evidence>
<sequence>MPSSERPTIYDVVAAAGVSHQTVSRVLNCPETVRPAMRTRILAVISYLGYERSPEAVRLGRRPRR</sequence>
<evidence type="ECO:0000259" key="4">
    <source>
        <dbReference type="PROSITE" id="PS50932"/>
    </source>
</evidence>
<keyword evidence="1" id="KW-0805">Transcription regulation</keyword>